<dbReference type="Pfam" id="PF13487">
    <property type="entry name" value="HD_5"/>
    <property type="match status" value="1"/>
</dbReference>
<feature type="domain" description="PAS" evidence="1">
    <location>
        <begin position="318"/>
        <end position="388"/>
    </location>
</feature>
<evidence type="ECO:0000313" key="5">
    <source>
        <dbReference type="EMBL" id="MVN86318.1"/>
    </source>
</evidence>
<dbReference type="PROSITE" id="PS51832">
    <property type="entry name" value="HD_GYP"/>
    <property type="match status" value="1"/>
</dbReference>
<organism evidence="5 6">
    <name type="scientific">Deinococcus arboris</name>
    <dbReference type="NCBI Taxonomy" id="2682977"/>
    <lineage>
        <taxon>Bacteria</taxon>
        <taxon>Thermotogati</taxon>
        <taxon>Deinococcota</taxon>
        <taxon>Deinococci</taxon>
        <taxon>Deinococcales</taxon>
        <taxon>Deinococcaceae</taxon>
        <taxon>Deinococcus</taxon>
    </lineage>
</organism>
<proteinExistence type="predicted"/>
<dbReference type="SUPFAM" id="SSF55785">
    <property type="entry name" value="PYP-like sensor domain (PAS domain)"/>
    <property type="match status" value="2"/>
</dbReference>
<dbReference type="InterPro" id="IPR037522">
    <property type="entry name" value="HD_GYP_dom"/>
</dbReference>
<evidence type="ECO:0000259" key="1">
    <source>
        <dbReference type="PROSITE" id="PS50112"/>
    </source>
</evidence>
<dbReference type="Gene3D" id="1.10.3210.10">
    <property type="entry name" value="Hypothetical protein af1432"/>
    <property type="match status" value="1"/>
</dbReference>
<dbReference type="Pfam" id="PF01590">
    <property type="entry name" value="GAF"/>
    <property type="match status" value="1"/>
</dbReference>
<evidence type="ECO:0000313" key="6">
    <source>
        <dbReference type="Proteomes" id="UP000483286"/>
    </source>
</evidence>
<keyword evidence="6" id="KW-1185">Reference proteome</keyword>
<dbReference type="AlphaFoldDB" id="A0A7C9LK13"/>
<dbReference type="InterPro" id="IPR003018">
    <property type="entry name" value="GAF"/>
</dbReference>
<dbReference type="InterPro" id="IPR035965">
    <property type="entry name" value="PAS-like_dom_sf"/>
</dbReference>
<dbReference type="InterPro" id="IPR006674">
    <property type="entry name" value="HD_domain"/>
</dbReference>
<dbReference type="Gene3D" id="3.30.450.20">
    <property type="entry name" value="PAS domain"/>
    <property type="match status" value="2"/>
</dbReference>
<evidence type="ECO:0000259" key="3">
    <source>
        <dbReference type="PROSITE" id="PS51831"/>
    </source>
</evidence>
<dbReference type="SMART" id="SM00091">
    <property type="entry name" value="PAS"/>
    <property type="match status" value="2"/>
</dbReference>
<dbReference type="InterPro" id="IPR000700">
    <property type="entry name" value="PAS-assoc_C"/>
</dbReference>
<feature type="domain" description="PAC" evidence="2">
    <location>
        <begin position="389"/>
        <end position="443"/>
    </location>
</feature>
<dbReference type="EMBL" id="WQLB01000006">
    <property type="protein sequence ID" value="MVN86318.1"/>
    <property type="molecule type" value="Genomic_DNA"/>
</dbReference>
<comment type="caution">
    <text evidence="5">The sequence shown here is derived from an EMBL/GenBank/DDBJ whole genome shotgun (WGS) entry which is preliminary data.</text>
</comment>
<dbReference type="InterPro" id="IPR052020">
    <property type="entry name" value="Cyclic_di-GMP/3'3'-cGAMP_PDE"/>
</dbReference>
<reference evidence="5 6" key="1">
    <citation type="submission" date="2019-12" db="EMBL/GenBank/DDBJ databases">
        <title>Deinococcus sp. HMF7620 Genome sequencing and assembly.</title>
        <authorList>
            <person name="Kang H."/>
            <person name="Kim H."/>
            <person name="Joh K."/>
        </authorList>
    </citation>
    <scope>NUCLEOTIDE SEQUENCE [LARGE SCALE GENOMIC DNA]</scope>
    <source>
        <strain evidence="5 6">HMF7620</strain>
    </source>
</reference>
<accession>A0A7C9LK13</accession>
<protein>
    <submittedName>
        <fullName evidence="5">PAS domain S-box protein</fullName>
    </submittedName>
</protein>
<evidence type="ECO:0000259" key="4">
    <source>
        <dbReference type="PROSITE" id="PS51832"/>
    </source>
</evidence>
<dbReference type="Proteomes" id="UP000483286">
    <property type="component" value="Unassembled WGS sequence"/>
</dbReference>
<feature type="domain" description="PAS" evidence="1">
    <location>
        <begin position="189"/>
        <end position="260"/>
    </location>
</feature>
<dbReference type="PROSITE" id="PS50112">
    <property type="entry name" value="PAS"/>
    <property type="match status" value="2"/>
</dbReference>
<dbReference type="SMART" id="SM00471">
    <property type="entry name" value="HDc"/>
    <property type="match status" value="1"/>
</dbReference>
<dbReference type="PROSITE" id="PS51831">
    <property type="entry name" value="HD"/>
    <property type="match status" value="1"/>
</dbReference>
<dbReference type="NCBIfam" id="TIGR00229">
    <property type="entry name" value="sensory_box"/>
    <property type="match status" value="2"/>
</dbReference>
<dbReference type="SUPFAM" id="SSF55781">
    <property type="entry name" value="GAF domain-like"/>
    <property type="match status" value="1"/>
</dbReference>
<dbReference type="CDD" id="cd00077">
    <property type="entry name" value="HDc"/>
    <property type="match status" value="1"/>
</dbReference>
<dbReference type="SMART" id="SM00065">
    <property type="entry name" value="GAF"/>
    <property type="match status" value="1"/>
</dbReference>
<dbReference type="PANTHER" id="PTHR45228">
    <property type="entry name" value="CYCLIC DI-GMP PHOSPHODIESTERASE TM_0186-RELATED"/>
    <property type="match status" value="1"/>
</dbReference>
<gene>
    <name evidence="5" type="ORF">GO986_06025</name>
</gene>
<dbReference type="InterPro" id="IPR029016">
    <property type="entry name" value="GAF-like_dom_sf"/>
</dbReference>
<name>A0A7C9LK13_9DEIO</name>
<dbReference type="Pfam" id="PF13426">
    <property type="entry name" value="PAS_9"/>
    <property type="match status" value="1"/>
</dbReference>
<dbReference type="SUPFAM" id="SSF109604">
    <property type="entry name" value="HD-domain/PDEase-like"/>
    <property type="match status" value="1"/>
</dbReference>
<evidence type="ECO:0000259" key="2">
    <source>
        <dbReference type="PROSITE" id="PS50113"/>
    </source>
</evidence>
<dbReference type="PROSITE" id="PS50113">
    <property type="entry name" value="PAC"/>
    <property type="match status" value="1"/>
</dbReference>
<dbReference type="InterPro" id="IPR003607">
    <property type="entry name" value="HD/PDEase_dom"/>
</dbReference>
<dbReference type="CDD" id="cd00130">
    <property type="entry name" value="PAS"/>
    <property type="match status" value="2"/>
</dbReference>
<dbReference type="Gene3D" id="3.30.450.40">
    <property type="match status" value="1"/>
</dbReference>
<feature type="domain" description="HD-GYP" evidence="4">
    <location>
        <begin position="452"/>
        <end position="649"/>
    </location>
</feature>
<dbReference type="InterPro" id="IPR000014">
    <property type="entry name" value="PAS"/>
</dbReference>
<feature type="domain" description="HD" evidence="3">
    <location>
        <begin position="474"/>
        <end position="598"/>
    </location>
</feature>
<sequence>MNQRAVRLLKGPVFYAQSMSADAQQQTEAARLLALKSYQILDTPPEAVYDRAVRLASAFFKAPMALVSLVDAERQWFKACYGLDFRETSRSVSFCAHALEQDGVLVVPDARQDPRFVDNPLVTGELHIRFYAGAPLVTPDGQKLGTLCILDQQPRAPLTPDECQMLQHLADSVVSELELRRTLARLTHQEAVHAAVLNSSLDAVIVMDEHGKVTEWNPAAERLFGYRREELIGQELAAHIIPPEWRDAHQRGLAHYLRTGEGPVLGRRLHLTALRRTGETFPCELAITALDLPNERLFTASLRDLTDVEAAQSALESSNRLLRAVVDTVPEAIFVKDQARRYTMINEAGAAQIGRLVEDILGRTDDELFGAEVASASRLRDEQVLEQAQGITYEVTDQLPDGARRTFWSSKLPAWGPDGTLTGLIGVAIDITERKVSETTIQEHNTLLRSRVEAAQVEVLERLARAAEYRDDDTGEHMTRVGETAAGIAAQLGLSPEEVQLLRRAAPMHDVGKIGVSDSILLKPGRLTPDEFEVVKTHCLIGSNILSGGQSPLVVLAEEIARTHHERWDGSGYPAGLCGEQIPISGRIVAVADVLDALMSERPYKRAWSQAAALAEIQTQAGQHFDPQVVRALEHVLNESGPPLADPAEEAAVPKTVH</sequence>
<dbReference type="Pfam" id="PF08448">
    <property type="entry name" value="PAS_4"/>
    <property type="match status" value="1"/>
</dbReference>
<dbReference type="InterPro" id="IPR013656">
    <property type="entry name" value="PAS_4"/>
</dbReference>